<gene>
    <name evidence="1" type="ORF">QR680_014240</name>
</gene>
<evidence type="ECO:0000313" key="2">
    <source>
        <dbReference type="Proteomes" id="UP001175271"/>
    </source>
</evidence>
<reference evidence="1" key="1">
    <citation type="submission" date="2023-06" db="EMBL/GenBank/DDBJ databases">
        <title>Genomic analysis of the entomopathogenic nematode Steinernema hermaphroditum.</title>
        <authorList>
            <person name="Schwarz E.M."/>
            <person name="Heppert J.K."/>
            <person name="Baniya A."/>
            <person name="Schwartz H.T."/>
            <person name="Tan C.-H."/>
            <person name="Antoshechkin I."/>
            <person name="Sternberg P.W."/>
            <person name="Goodrich-Blair H."/>
            <person name="Dillman A.R."/>
        </authorList>
    </citation>
    <scope>NUCLEOTIDE SEQUENCE</scope>
    <source>
        <strain evidence="1">PS9179</strain>
        <tissue evidence="1">Whole animal</tissue>
    </source>
</reference>
<dbReference type="EMBL" id="JAUCMV010000002">
    <property type="protein sequence ID" value="KAK0419629.1"/>
    <property type="molecule type" value="Genomic_DNA"/>
</dbReference>
<organism evidence="1 2">
    <name type="scientific">Steinernema hermaphroditum</name>
    <dbReference type="NCBI Taxonomy" id="289476"/>
    <lineage>
        <taxon>Eukaryota</taxon>
        <taxon>Metazoa</taxon>
        <taxon>Ecdysozoa</taxon>
        <taxon>Nematoda</taxon>
        <taxon>Chromadorea</taxon>
        <taxon>Rhabditida</taxon>
        <taxon>Tylenchina</taxon>
        <taxon>Panagrolaimomorpha</taxon>
        <taxon>Strongyloidoidea</taxon>
        <taxon>Steinernematidae</taxon>
        <taxon>Steinernema</taxon>
    </lineage>
</organism>
<proteinExistence type="predicted"/>
<accession>A0AA39M3W4</accession>
<protein>
    <submittedName>
        <fullName evidence="1">Uncharacterized protein</fullName>
    </submittedName>
</protein>
<dbReference type="AlphaFoldDB" id="A0AA39M3W4"/>
<dbReference type="Proteomes" id="UP001175271">
    <property type="component" value="Unassembled WGS sequence"/>
</dbReference>
<comment type="caution">
    <text evidence="1">The sequence shown here is derived from an EMBL/GenBank/DDBJ whole genome shotgun (WGS) entry which is preliminary data.</text>
</comment>
<evidence type="ECO:0000313" key="1">
    <source>
        <dbReference type="EMBL" id="KAK0419629.1"/>
    </source>
</evidence>
<sequence>MAATAVGVPLPGSTATGVVASLQAAEAGLQFIGTRAAIIWGEETSSFRDVLSVLVEGAEDLGLGSRGSCPLGRWVRSGHDVRGRRWRDDLPEEIQEHRSSE</sequence>
<keyword evidence="2" id="KW-1185">Reference proteome</keyword>
<name>A0AA39M3W4_9BILA</name>